<dbReference type="InterPro" id="IPR005828">
    <property type="entry name" value="MFS_sugar_transport-like"/>
</dbReference>
<keyword evidence="3 5" id="KW-1133">Transmembrane helix</keyword>
<evidence type="ECO:0000313" key="7">
    <source>
        <dbReference type="EMBL" id="KAB7495525.1"/>
    </source>
</evidence>
<dbReference type="Gene3D" id="1.20.1250.20">
    <property type="entry name" value="MFS general substrate transporter like domains"/>
    <property type="match status" value="1"/>
</dbReference>
<feature type="transmembrane region" description="Helical" evidence="5">
    <location>
        <begin position="99"/>
        <end position="120"/>
    </location>
</feature>
<evidence type="ECO:0000256" key="4">
    <source>
        <dbReference type="ARBA" id="ARBA00023136"/>
    </source>
</evidence>
<dbReference type="InterPro" id="IPR036259">
    <property type="entry name" value="MFS_trans_sf"/>
</dbReference>
<gene>
    <name evidence="7" type="primary">Tret1_1</name>
    <name evidence="7" type="ORF">Anas_11893</name>
</gene>
<evidence type="ECO:0000256" key="2">
    <source>
        <dbReference type="ARBA" id="ARBA00022692"/>
    </source>
</evidence>
<comment type="caution">
    <text evidence="7">The sequence shown here is derived from an EMBL/GenBank/DDBJ whole genome shotgun (WGS) entry which is preliminary data.</text>
</comment>
<sequence length="256" mass="28345">MKSCYSGWKYEGSWLGSLLLLGAALGSAVSPWVIKYGRRHTIIASGAPRLLGWLLTIFSTSVYTFYVGRFVCGFSIGAISAATPIYISEVAHPSLRGTLSCIIILGVNFGMFIAAFFGTFLDWKGLAVLGAVFVVAYFVPSFCIPNSPSWLALQGKEEDARNSLRRLRRKGWGIEDELQQILTIAEKVSRDKSIPWKCLFVEKRNLLPLVVVTLVTVVNRFSGYNAIITYCSIFIREAVPSASEYWSNVAVCLVQF</sequence>
<dbReference type="InterPro" id="IPR005829">
    <property type="entry name" value="Sugar_transporter_CS"/>
</dbReference>
<dbReference type="SUPFAM" id="SSF103473">
    <property type="entry name" value="MFS general substrate transporter"/>
    <property type="match status" value="1"/>
</dbReference>
<dbReference type="AlphaFoldDB" id="A0A5N5SN71"/>
<feature type="transmembrane region" description="Helical" evidence="5">
    <location>
        <begin position="126"/>
        <end position="144"/>
    </location>
</feature>
<dbReference type="GO" id="GO:0016020">
    <property type="term" value="C:membrane"/>
    <property type="evidence" value="ECO:0007669"/>
    <property type="project" value="UniProtKB-SubCell"/>
</dbReference>
<keyword evidence="2 5" id="KW-0812">Transmembrane</keyword>
<organism evidence="7 8">
    <name type="scientific">Armadillidium nasatum</name>
    <dbReference type="NCBI Taxonomy" id="96803"/>
    <lineage>
        <taxon>Eukaryota</taxon>
        <taxon>Metazoa</taxon>
        <taxon>Ecdysozoa</taxon>
        <taxon>Arthropoda</taxon>
        <taxon>Crustacea</taxon>
        <taxon>Multicrustacea</taxon>
        <taxon>Malacostraca</taxon>
        <taxon>Eumalacostraca</taxon>
        <taxon>Peracarida</taxon>
        <taxon>Isopoda</taxon>
        <taxon>Oniscidea</taxon>
        <taxon>Crinocheta</taxon>
        <taxon>Armadillidiidae</taxon>
        <taxon>Armadillidium</taxon>
    </lineage>
</organism>
<protein>
    <submittedName>
        <fullName evidence="7">Facilitated trehalose transporter Tret1</fullName>
    </submittedName>
</protein>
<dbReference type="Proteomes" id="UP000326759">
    <property type="component" value="Unassembled WGS sequence"/>
</dbReference>
<dbReference type="EMBL" id="SEYY01022484">
    <property type="protein sequence ID" value="KAB7495525.1"/>
    <property type="molecule type" value="Genomic_DNA"/>
</dbReference>
<proteinExistence type="predicted"/>
<keyword evidence="4 5" id="KW-0472">Membrane</keyword>
<evidence type="ECO:0000256" key="3">
    <source>
        <dbReference type="ARBA" id="ARBA00022989"/>
    </source>
</evidence>
<feature type="domain" description="Major facilitator superfamily (MFS) profile" evidence="6">
    <location>
        <begin position="1"/>
        <end position="256"/>
    </location>
</feature>
<feature type="transmembrane region" description="Helical" evidence="5">
    <location>
        <begin position="66"/>
        <end position="87"/>
    </location>
</feature>
<dbReference type="PROSITE" id="PS00217">
    <property type="entry name" value="SUGAR_TRANSPORT_2"/>
    <property type="match status" value="1"/>
</dbReference>
<dbReference type="PANTHER" id="PTHR48021">
    <property type="match status" value="1"/>
</dbReference>
<dbReference type="Pfam" id="PF00083">
    <property type="entry name" value="Sugar_tr"/>
    <property type="match status" value="1"/>
</dbReference>
<evidence type="ECO:0000256" key="1">
    <source>
        <dbReference type="ARBA" id="ARBA00004141"/>
    </source>
</evidence>
<evidence type="ECO:0000259" key="6">
    <source>
        <dbReference type="PROSITE" id="PS50850"/>
    </source>
</evidence>
<feature type="transmembrane region" description="Helical" evidence="5">
    <location>
        <begin position="12"/>
        <end position="34"/>
    </location>
</feature>
<name>A0A5N5SN71_9CRUS</name>
<dbReference type="PANTHER" id="PTHR48021:SF1">
    <property type="entry name" value="GH07001P-RELATED"/>
    <property type="match status" value="1"/>
</dbReference>
<dbReference type="InterPro" id="IPR050549">
    <property type="entry name" value="MFS_Trehalose_Transporter"/>
</dbReference>
<evidence type="ECO:0000313" key="8">
    <source>
        <dbReference type="Proteomes" id="UP000326759"/>
    </source>
</evidence>
<keyword evidence="8" id="KW-1185">Reference proteome</keyword>
<evidence type="ECO:0000256" key="5">
    <source>
        <dbReference type="SAM" id="Phobius"/>
    </source>
</evidence>
<accession>A0A5N5SN71</accession>
<reference evidence="7 8" key="1">
    <citation type="journal article" date="2019" name="PLoS Biol.">
        <title>Sex chromosomes control vertical transmission of feminizing Wolbachia symbionts in an isopod.</title>
        <authorList>
            <person name="Becking T."/>
            <person name="Chebbi M.A."/>
            <person name="Giraud I."/>
            <person name="Moumen B."/>
            <person name="Laverre T."/>
            <person name="Caubet Y."/>
            <person name="Peccoud J."/>
            <person name="Gilbert C."/>
            <person name="Cordaux R."/>
        </authorList>
    </citation>
    <scope>NUCLEOTIDE SEQUENCE [LARGE SCALE GENOMIC DNA]</scope>
    <source>
        <strain evidence="7">ANa2</strain>
        <tissue evidence="7">Whole body excluding digestive tract and cuticle</tissue>
    </source>
</reference>
<dbReference type="InterPro" id="IPR020846">
    <property type="entry name" value="MFS_dom"/>
</dbReference>
<dbReference type="GO" id="GO:0022857">
    <property type="term" value="F:transmembrane transporter activity"/>
    <property type="evidence" value="ECO:0007669"/>
    <property type="project" value="InterPro"/>
</dbReference>
<dbReference type="OrthoDB" id="6133115at2759"/>
<comment type="subcellular location">
    <subcellularLocation>
        <location evidence="1">Membrane</location>
        <topology evidence="1">Multi-pass membrane protein</topology>
    </subcellularLocation>
</comment>
<dbReference type="PROSITE" id="PS50850">
    <property type="entry name" value="MFS"/>
    <property type="match status" value="1"/>
</dbReference>